<evidence type="ECO:0000313" key="8">
    <source>
        <dbReference type="Proteomes" id="UP000886879"/>
    </source>
</evidence>
<evidence type="ECO:0000256" key="2">
    <source>
        <dbReference type="ARBA" id="ARBA00022552"/>
    </source>
</evidence>
<sequence length="236" mass="25721">MESLISTGLAQLDLPAYPADAAAKLAKYGNLLMEQNQVMNLTAITQPFDVATLHMLDCAPLFNCGRLEHAKLIDVGTGAGFPGMVLKTLCPTLSLTLLDGLQKRLSWLETVAEELELEGVTTLHARAEEAGQDGSLREQFDFATARAVADLGLLCEMCLPFVKVGGRFLAMKGPECQEELDRAARAIPTLGGVLKGCYDYRIPHTDITHRVVVVEKVAPCPAKYPRRWAKMQKAPL</sequence>
<dbReference type="PIRSF" id="PIRSF003078">
    <property type="entry name" value="GidB"/>
    <property type="match status" value="1"/>
</dbReference>
<reference evidence="7" key="2">
    <citation type="journal article" date="2021" name="PeerJ">
        <title>Extensive microbial diversity within the chicken gut microbiome revealed by metagenomics and culture.</title>
        <authorList>
            <person name="Gilroy R."/>
            <person name="Ravi A."/>
            <person name="Getino M."/>
            <person name="Pursley I."/>
            <person name="Horton D.L."/>
            <person name="Alikhan N.F."/>
            <person name="Baker D."/>
            <person name="Gharbi K."/>
            <person name="Hall N."/>
            <person name="Watson M."/>
            <person name="Adriaenssens E.M."/>
            <person name="Foster-Nyarko E."/>
            <person name="Jarju S."/>
            <person name="Secka A."/>
            <person name="Antonio M."/>
            <person name="Oren A."/>
            <person name="Chaudhuri R.R."/>
            <person name="La Ragione R."/>
            <person name="Hildebrand F."/>
            <person name="Pallen M.J."/>
        </authorList>
    </citation>
    <scope>NUCLEOTIDE SEQUENCE</scope>
    <source>
        <strain evidence="7">ChiGjej2B2-12916</strain>
    </source>
</reference>
<dbReference type="EC" id="2.1.1.-" evidence="6"/>
<dbReference type="GO" id="GO:0070043">
    <property type="term" value="F:rRNA (guanine-N7-)-methyltransferase activity"/>
    <property type="evidence" value="ECO:0007669"/>
    <property type="project" value="UniProtKB-UniRule"/>
</dbReference>
<dbReference type="InterPro" id="IPR029063">
    <property type="entry name" value="SAM-dependent_MTases_sf"/>
</dbReference>
<evidence type="ECO:0000256" key="6">
    <source>
        <dbReference type="HAMAP-Rule" id="MF_00074"/>
    </source>
</evidence>
<keyword evidence="2 6" id="KW-0698">rRNA processing</keyword>
<comment type="similarity">
    <text evidence="6">Belongs to the methyltransferase superfamily. RNA methyltransferase RsmG family.</text>
</comment>
<reference evidence="7" key="1">
    <citation type="submission" date="2020-10" db="EMBL/GenBank/DDBJ databases">
        <authorList>
            <person name="Gilroy R."/>
        </authorList>
    </citation>
    <scope>NUCLEOTIDE SEQUENCE</scope>
    <source>
        <strain evidence="7">ChiGjej2B2-12916</strain>
    </source>
</reference>
<name>A0A9D1CHW0_9FIRM</name>
<evidence type="ECO:0000256" key="3">
    <source>
        <dbReference type="ARBA" id="ARBA00022603"/>
    </source>
</evidence>
<dbReference type="EMBL" id="DVFO01000049">
    <property type="protein sequence ID" value="HIQ61009.1"/>
    <property type="molecule type" value="Genomic_DNA"/>
</dbReference>
<dbReference type="InterPro" id="IPR003682">
    <property type="entry name" value="rRNA_ssu_MeTfrase_G"/>
</dbReference>
<keyword evidence="4 6" id="KW-0808">Transferase</keyword>
<feature type="binding site" evidence="6">
    <location>
        <position position="146"/>
    </location>
    <ligand>
        <name>S-adenosyl-L-methionine</name>
        <dbReference type="ChEBI" id="CHEBI:59789"/>
    </ligand>
</feature>
<proteinExistence type="inferred from homology"/>
<accession>A0A9D1CHW0</accession>
<dbReference type="PANTHER" id="PTHR31760:SF0">
    <property type="entry name" value="S-ADENOSYL-L-METHIONINE-DEPENDENT METHYLTRANSFERASES SUPERFAMILY PROTEIN"/>
    <property type="match status" value="1"/>
</dbReference>
<organism evidence="7 8">
    <name type="scientific">Candidatus Enterenecus faecium</name>
    <dbReference type="NCBI Taxonomy" id="2840780"/>
    <lineage>
        <taxon>Bacteria</taxon>
        <taxon>Bacillati</taxon>
        <taxon>Bacillota</taxon>
        <taxon>Clostridia</taxon>
        <taxon>Eubacteriales</taxon>
        <taxon>Candidatus Enterenecus</taxon>
    </lineage>
</organism>
<evidence type="ECO:0000256" key="1">
    <source>
        <dbReference type="ARBA" id="ARBA00022490"/>
    </source>
</evidence>
<protein>
    <recommendedName>
        <fullName evidence="6">Ribosomal RNA small subunit methyltransferase G</fullName>
        <ecNumber evidence="6">2.1.1.-</ecNumber>
    </recommendedName>
    <alternativeName>
        <fullName evidence="6">16S rRNA 7-methylguanosine methyltransferase</fullName>
        <shortName evidence="6">16S rRNA m7G methyltransferase</shortName>
    </alternativeName>
</protein>
<dbReference type="NCBIfam" id="TIGR00138">
    <property type="entry name" value="rsmG_gidB"/>
    <property type="match status" value="1"/>
</dbReference>
<keyword evidence="5 6" id="KW-0949">S-adenosyl-L-methionine</keyword>
<evidence type="ECO:0000256" key="4">
    <source>
        <dbReference type="ARBA" id="ARBA00022679"/>
    </source>
</evidence>
<dbReference type="FunFam" id="3.40.50.150:FF:000041">
    <property type="entry name" value="Ribosomal RNA small subunit methyltransferase G"/>
    <property type="match status" value="1"/>
</dbReference>
<evidence type="ECO:0000256" key="5">
    <source>
        <dbReference type="ARBA" id="ARBA00022691"/>
    </source>
</evidence>
<dbReference type="AlphaFoldDB" id="A0A9D1CHW0"/>
<comment type="function">
    <text evidence="6">Specifically methylates the N7 position of a guanine in 16S rRNA.</text>
</comment>
<feature type="binding site" evidence="6">
    <location>
        <position position="76"/>
    </location>
    <ligand>
        <name>S-adenosyl-L-methionine</name>
        <dbReference type="ChEBI" id="CHEBI:59789"/>
    </ligand>
</feature>
<keyword evidence="3 6" id="KW-0489">Methyltransferase</keyword>
<dbReference type="Pfam" id="PF02527">
    <property type="entry name" value="GidB"/>
    <property type="match status" value="1"/>
</dbReference>
<dbReference type="GO" id="GO:0005829">
    <property type="term" value="C:cytosol"/>
    <property type="evidence" value="ECO:0007669"/>
    <property type="project" value="TreeGrafter"/>
</dbReference>
<feature type="binding site" evidence="6">
    <location>
        <position position="81"/>
    </location>
    <ligand>
        <name>S-adenosyl-L-methionine</name>
        <dbReference type="ChEBI" id="CHEBI:59789"/>
    </ligand>
</feature>
<keyword evidence="1 6" id="KW-0963">Cytoplasm</keyword>
<comment type="caution">
    <text evidence="7">The sequence shown here is derived from an EMBL/GenBank/DDBJ whole genome shotgun (WGS) entry which is preliminary data.</text>
</comment>
<dbReference type="Proteomes" id="UP000886879">
    <property type="component" value="Unassembled WGS sequence"/>
</dbReference>
<dbReference type="Gene3D" id="3.40.50.150">
    <property type="entry name" value="Vaccinia Virus protein VP39"/>
    <property type="match status" value="1"/>
</dbReference>
<comment type="subcellular location">
    <subcellularLocation>
        <location evidence="6">Cytoplasm</location>
    </subcellularLocation>
</comment>
<feature type="binding site" evidence="6">
    <location>
        <begin position="127"/>
        <end position="128"/>
    </location>
    <ligand>
        <name>S-adenosyl-L-methionine</name>
        <dbReference type="ChEBI" id="CHEBI:59789"/>
    </ligand>
</feature>
<gene>
    <name evidence="6 7" type="primary">rsmG</name>
    <name evidence="7" type="ORF">IAD31_05380</name>
</gene>
<dbReference type="HAMAP" id="MF_00074">
    <property type="entry name" value="16SrRNA_methyltr_G"/>
    <property type="match status" value="1"/>
</dbReference>
<dbReference type="PANTHER" id="PTHR31760">
    <property type="entry name" value="S-ADENOSYL-L-METHIONINE-DEPENDENT METHYLTRANSFERASES SUPERFAMILY PROTEIN"/>
    <property type="match status" value="1"/>
</dbReference>
<evidence type="ECO:0000313" key="7">
    <source>
        <dbReference type="EMBL" id="HIQ61009.1"/>
    </source>
</evidence>
<comment type="caution">
    <text evidence="6">Lacks conserved residue(s) required for the propagation of feature annotation.</text>
</comment>
<dbReference type="SUPFAM" id="SSF53335">
    <property type="entry name" value="S-adenosyl-L-methionine-dependent methyltransferases"/>
    <property type="match status" value="1"/>
</dbReference>